<comment type="caution">
    <text evidence="2">The sequence shown here is derived from an EMBL/GenBank/DDBJ whole genome shotgun (WGS) entry which is preliminary data.</text>
</comment>
<dbReference type="SUPFAM" id="SSF56672">
    <property type="entry name" value="DNA/RNA polymerases"/>
    <property type="match status" value="1"/>
</dbReference>
<dbReference type="PANTHER" id="PTHR37984">
    <property type="entry name" value="PROTEIN CBG26694"/>
    <property type="match status" value="1"/>
</dbReference>
<evidence type="ECO:0000259" key="1">
    <source>
        <dbReference type="Pfam" id="PF00078"/>
    </source>
</evidence>
<name>A0A9Q3HU06_9BASI</name>
<reference evidence="2" key="1">
    <citation type="submission" date="2021-03" db="EMBL/GenBank/DDBJ databases">
        <title>Draft genome sequence of rust myrtle Austropuccinia psidii MF-1, a brazilian biotype.</title>
        <authorList>
            <person name="Quecine M.C."/>
            <person name="Pachon D.M.R."/>
            <person name="Bonatelli M.L."/>
            <person name="Correr F.H."/>
            <person name="Franceschini L.M."/>
            <person name="Leite T.F."/>
            <person name="Margarido G.R.A."/>
            <person name="Almeida C.A."/>
            <person name="Ferrarezi J.A."/>
            <person name="Labate C.A."/>
        </authorList>
    </citation>
    <scope>NUCLEOTIDE SEQUENCE</scope>
    <source>
        <strain evidence="2">MF-1</strain>
    </source>
</reference>
<dbReference type="Pfam" id="PF00078">
    <property type="entry name" value="RVT_1"/>
    <property type="match status" value="1"/>
</dbReference>
<accession>A0A9Q3HU06</accession>
<protein>
    <recommendedName>
        <fullName evidence="1">Reverse transcriptase domain-containing protein</fullName>
    </recommendedName>
</protein>
<gene>
    <name evidence="2" type="ORF">O181_056983</name>
</gene>
<dbReference type="AlphaFoldDB" id="A0A9Q3HU06"/>
<dbReference type="InterPro" id="IPR050951">
    <property type="entry name" value="Retrovirus_Pol_polyprotein"/>
</dbReference>
<dbReference type="Proteomes" id="UP000765509">
    <property type="component" value="Unassembled WGS sequence"/>
</dbReference>
<dbReference type="PANTHER" id="PTHR37984:SF5">
    <property type="entry name" value="PROTEIN NYNRIN-LIKE"/>
    <property type="match status" value="1"/>
</dbReference>
<feature type="domain" description="Reverse transcriptase" evidence="1">
    <location>
        <begin position="452"/>
        <end position="608"/>
    </location>
</feature>
<sequence length="708" mass="80839">MSEIMIHSRVLRQCGGYLENDVKSRTTEQSLAEDIINIFEEVTTRTKIGSSRVNLKKTFNTPWKDSVDKKTNVNSNNLTYKSADTIRKCHICQSTTHLSNTCPKRGEINKINIQKELDVEKDDVIEKNSEDKSTIFSESSKDIENINATFDIMESYSHLPQLSNRQLDLLKIQDSQLMKTKPNRGKGYQDGNSCITEVVIGKKPTKLLLDPGAFYSCVGKSFLKTCIPNFVDQLFPIDGIKLNSASNPMKALGIFEASVIFPHINGNLRITVRFVVMENCSSTHFILENDYLIMYGIDLHNNNNRYFNIGDDKCRKCAFLPFNRQIKVNKVSPVNLELERFKSEQLNEAEISLNLSDKQENELSALLYDHKEELASDKGPLGPIIGHEVDITLNVERPYPPLLRRPSYPESPKSREALEMHITELLNLGLIRNVGHNEEVEITTPVIVAWHNGKSRMVRDFRALSTYTVPDRYPIPKIQIALTQISQEVYISTMDSLKGFNKNVVAPTARKYLRIIVHSGVYEYLRIPFGIKNAPSHFQRMMNKIFPEELSEGWLITYIDYIIVCSKTWEEHMCRVSRILTKIHSVNMKICLKKCHFGFKELKALGHVVSGLSLGIDKNKVASILLKPMPQNKKEIQESVGFAGYHRQNPKDLASIERPLYKLCDKDTEFEMTVERAKAFEFLRQALTTAPLLLMPDLKLPLKLYTDA</sequence>
<dbReference type="CDD" id="cd01647">
    <property type="entry name" value="RT_LTR"/>
    <property type="match status" value="1"/>
</dbReference>
<dbReference type="InterPro" id="IPR043502">
    <property type="entry name" value="DNA/RNA_pol_sf"/>
</dbReference>
<evidence type="ECO:0000313" key="2">
    <source>
        <dbReference type="EMBL" id="MBW0517268.1"/>
    </source>
</evidence>
<dbReference type="InterPro" id="IPR043128">
    <property type="entry name" value="Rev_trsase/Diguanyl_cyclase"/>
</dbReference>
<proteinExistence type="predicted"/>
<dbReference type="Gene3D" id="3.10.10.10">
    <property type="entry name" value="HIV Type 1 Reverse Transcriptase, subunit A, domain 1"/>
    <property type="match status" value="1"/>
</dbReference>
<dbReference type="InterPro" id="IPR000477">
    <property type="entry name" value="RT_dom"/>
</dbReference>
<organism evidence="2 3">
    <name type="scientific">Austropuccinia psidii MF-1</name>
    <dbReference type="NCBI Taxonomy" id="1389203"/>
    <lineage>
        <taxon>Eukaryota</taxon>
        <taxon>Fungi</taxon>
        <taxon>Dikarya</taxon>
        <taxon>Basidiomycota</taxon>
        <taxon>Pucciniomycotina</taxon>
        <taxon>Pucciniomycetes</taxon>
        <taxon>Pucciniales</taxon>
        <taxon>Sphaerophragmiaceae</taxon>
        <taxon>Austropuccinia</taxon>
    </lineage>
</organism>
<evidence type="ECO:0000313" key="3">
    <source>
        <dbReference type="Proteomes" id="UP000765509"/>
    </source>
</evidence>
<keyword evidence="3" id="KW-1185">Reference proteome</keyword>
<dbReference type="OrthoDB" id="6771932at2759"/>
<dbReference type="EMBL" id="AVOT02025807">
    <property type="protein sequence ID" value="MBW0517268.1"/>
    <property type="molecule type" value="Genomic_DNA"/>
</dbReference>
<dbReference type="Gene3D" id="3.30.70.270">
    <property type="match status" value="2"/>
</dbReference>